<comment type="caution">
    <text evidence="3">The sequence shown here is derived from an EMBL/GenBank/DDBJ whole genome shotgun (WGS) entry which is preliminary data.</text>
</comment>
<reference evidence="3 4" key="1">
    <citation type="submission" date="2021-05" db="EMBL/GenBank/DDBJ databases">
        <title>Genome Assembly of Synthetic Allotetraploid Brassica napus Reveals Homoeologous Exchanges between Subgenomes.</title>
        <authorList>
            <person name="Davis J.T."/>
        </authorList>
    </citation>
    <scope>NUCLEOTIDE SEQUENCE [LARGE SCALE GENOMIC DNA]</scope>
    <source>
        <strain evidence="4">cv. Da-Ae</strain>
        <tissue evidence="3">Seedling</tissue>
    </source>
</reference>
<evidence type="ECO:0000256" key="1">
    <source>
        <dbReference type="SAM" id="MobiDB-lite"/>
    </source>
</evidence>
<proteinExistence type="predicted"/>
<keyword evidence="4" id="KW-1185">Reference proteome</keyword>
<keyword evidence="2" id="KW-1133">Transmembrane helix</keyword>
<evidence type="ECO:0000313" key="3">
    <source>
        <dbReference type="EMBL" id="KAH0889782.1"/>
    </source>
</evidence>
<keyword evidence="2" id="KW-0472">Membrane</keyword>
<feature type="transmembrane region" description="Helical" evidence="2">
    <location>
        <begin position="173"/>
        <end position="192"/>
    </location>
</feature>
<dbReference type="Proteomes" id="UP000824890">
    <property type="component" value="Unassembled WGS sequence"/>
</dbReference>
<feature type="compositionally biased region" description="Basic and acidic residues" evidence="1">
    <location>
        <begin position="77"/>
        <end position="92"/>
    </location>
</feature>
<feature type="transmembrane region" description="Helical" evidence="2">
    <location>
        <begin position="150"/>
        <end position="167"/>
    </location>
</feature>
<feature type="region of interest" description="Disordered" evidence="1">
    <location>
        <begin position="46"/>
        <end position="92"/>
    </location>
</feature>
<evidence type="ECO:0000313" key="4">
    <source>
        <dbReference type="Proteomes" id="UP000824890"/>
    </source>
</evidence>
<sequence>MDSSSYGVSHVSHISNPCIFGAGSSSSPGKKWNLMKWVSKLFKSGSNGGTSGARTNHHPPQFQEDENMVFPLPPSSSDDRSRASRDKEELDRALSVSLADDTNRPYGYGWSMDNNSDFPRPFHSGLNPSFIPPYEPSYQVRRPQRYKTEYVAVAIAILDWGTIWDAWEHSFILIASVVIHVVTLSLSMRYVYIYTHLT</sequence>
<keyword evidence="2" id="KW-0812">Transmembrane</keyword>
<gene>
    <name evidence="3" type="ORF">HID58_052211</name>
</gene>
<name>A0ABQ8AB46_BRANA</name>
<organism evidence="3 4">
    <name type="scientific">Brassica napus</name>
    <name type="common">Rape</name>
    <dbReference type="NCBI Taxonomy" id="3708"/>
    <lineage>
        <taxon>Eukaryota</taxon>
        <taxon>Viridiplantae</taxon>
        <taxon>Streptophyta</taxon>
        <taxon>Embryophyta</taxon>
        <taxon>Tracheophyta</taxon>
        <taxon>Spermatophyta</taxon>
        <taxon>Magnoliopsida</taxon>
        <taxon>eudicotyledons</taxon>
        <taxon>Gunneridae</taxon>
        <taxon>Pentapetalae</taxon>
        <taxon>rosids</taxon>
        <taxon>malvids</taxon>
        <taxon>Brassicales</taxon>
        <taxon>Brassicaceae</taxon>
        <taxon>Brassiceae</taxon>
        <taxon>Brassica</taxon>
    </lineage>
</organism>
<dbReference type="EMBL" id="JAGKQM010000013">
    <property type="protein sequence ID" value="KAH0889782.1"/>
    <property type="molecule type" value="Genomic_DNA"/>
</dbReference>
<evidence type="ECO:0000256" key="2">
    <source>
        <dbReference type="SAM" id="Phobius"/>
    </source>
</evidence>
<protein>
    <submittedName>
        <fullName evidence="3">Uncharacterized protein</fullName>
    </submittedName>
</protein>
<accession>A0ABQ8AB46</accession>